<keyword evidence="9 11" id="KW-0472">Membrane</keyword>
<keyword evidence="4 11" id="KW-0812">Transmembrane</keyword>
<dbReference type="Proteomes" id="UP000001542">
    <property type="component" value="Unassembled WGS sequence"/>
</dbReference>
<keyword evidence="3" id="KW-0813">Transport</keyword>
<dbReference type="STRING" id="5722.A2EHE4"/>
<evidence type="ECO:0000256" key="9">
    <source>
        <dbReference type="ARBA" id="ARBA00023136"/>
    </source>
</evidence>
<dbReference type="GO" id="GO:0005524">
    <property type="term" value="F:ATP binding"/>
    <property type="evidence" value="ECO:0007669"/>
    <property type="project" value="UniProtKB-KW"/>
</dbReference>
<dbReference type="EMBL" id="DS113389">
    <property type="protein sequence ID" value="EAY07922.1"/>
    <property type="molecule type" value="Genomic_DNA"/>
</dbReference>
<dbReference type="PANTHER" id="PTHR19229:SF36">
    <property type="entry name" value="ATP-BINDING CASSETTE SUB-FAMILY A MEMBER 2"/>
    <property type="match status" value="1"/>
</dbReference>
<accession>A2EHE4</accession>
<evidence type="ECO:0000256" key="8">
    <source>
        <dbReference type="ARBA" id="ARBA00022989"/>
    </source>
</evidence>
<dbReference type="GO" id="GO:0016887">
    <property type="term" value="F:ATP hydrolysis activity"/>
    <property type="evidence" value="ECO:0007669"/>
    <property type="project" value="InterPro"/>
</dbReference>
<evidence type="ECO:0000256" key="4">
    <source>
        <dbReference type="ARBA" id="ARBA00022692"/>
    </source>
</evidence>
<dbReference type="FunFam" id="3.40.50.300:FF:001998">
    <property type="entry name" value="ABC transporter family protein"/>
    <property type="match status" value="1"/>
</dbReference>
<dbReference type="GO" id="GO:0006869">
    <property type="term" value="P:lipid transport"/>
    <property type="evidence" value="ECO:0000318"/>
    <property type="project" value="GO_Central"/>
</dbReference>
<feature type="transmembrane region" description="Helical" evidence="11">
    <location>
        <begin position="464"/>
        <end position="485"/>
    </location>
</feature>
<dbReference type="PANTHER" id="PTHR19229">
    <property type="entry name" value="ATP-BINDING CASSETTE TRANSPORTER SUBFAMILY A ABCA"/>
    <property type="match status" value="1"/>
</dbReference>
<evidence type="ECO:0000259" key="12">
    <source>
        <dbReference type="PROSITE" id="PS50893"/>
    </source>
</evidence>
<evidence type="ECO:0000313" key="14">
    <source>
        <dbReference type="Proteomes" id="UP000001542"/>
    </source>
</evidence>
<feature type="compositionally biased region" description="Polar residues" evidence="10">
    <location>
        <begin position="1"/>
        <end position="12"/>
    </location>
</feature>
<comment type="subcellular location">
    <subcellularLocation>
        <location evidence="1">Membrane</location>
        <topology evidence="1">Multi-pass membrane protein</topology>
    </subcellularLocation>
</comment>
<dbReference type="CDD" id="cd03263">
    <property type="entry name" value="ABC_subfamily_A"/>
    <property type="match status" value="1"/>
</dbReference>
<protein>
    <submittedName>
        <fullName evidence="13">ABC transporter family protein</fullName>
    </submittedName>
</protein>
<feature type="transmembrane region" description="Helical" evidence="11">
    <location>
        <begin position="328"/>
        <end position="354"/>
    </location>
</feature>
<feature type="transmembrane region" description="Helical" evidence="11">
    <location>
        <begin position="71"/>
        <end position="92"/>
    </location>
</feature>
<keyword evidence="5" id="KW-0677">Repeat</keyword>
<dbReference type="eggNOG" id="KOG0059">
    <property type="taxonomic scope" value="Eukaryota"/>
</dbReference>
<dbReference type="OrthoDB" id="8061355at2759"/>
<feature type="transmembrane region" description="Helical" evidence="11">
    <location>
        <begin position="366"/>
        <end position="388"/>
    </location>
</feature>
<evidence type="ECO:0000256" key="7">
    <source>
        <dbReference type="ARBA" id="ARBA00022840"/>
    </source>
</evidence>
<evidence type="ECO:0000256" key="11">
    <source>
        <dbReference type="SAM" id="Phobius"/>
    </source>
</evidence>
<keyword evidence="7" id="KW-0067">ATP-binding</keyword>
<dbReference type="InterPro" id="IPR003593">
    <property type="entry name" value="AAA+_ATPase"/>
</dbReference>
<reference evidence="13" key="1">
    <citation type="submission" date="2006-10" db="EMBL/GenBank/DDBJ databases">
        <authorList>
            <person name="Amadeo P."/>
            <person name="Zhao Q."/>
            <person name="Wortman J."/>
            <person name="Fraser-Liggett C."/>
            <person name="Carlton J."/>
        </authorList>
    </citation>
    <scope>NUCLEOTIDE SEQUENCE</scope>
    <source>
        <strain evidence="13">G3</strain>
    </source>
</reference>
<dbReference type="AlphaFoldDB" id="A2EHE4"/>
<dbReference type="InterPro" id="IPR027417">
    <property type="entry name" value="P-loop_NTPase"/>
</dbReference>
<dbReference type="Pfam" id="PF12698">
    <property type="entry name" value="ABC2_membrane_3"/>
    <property type="match status" value="1"/>
</dbReference>
<dbReference type="InterPro" id="IPR013525">
    <property type="entry name" value="ABC2_TM"/>
</dbReference>
<dbReference type="PROSITE" id="PS50893">
    <property type="entry name" value="ABC_TRANSPORTER_2"/>
    <property type="match status" value="1"/>
</dbReference>
<dbReference type="InterPro" id="IPR026082">
    <property type="entry name" value="ABCA"/>
</dbReference>
<evidence type="ECO:0000256" key="10">
    <source>
        <dbReference type="SAM" id="MobiDB-lite"/>
    </source>
</evidence>
<dbReference type="VEuPathDB" id="TrichDB:TVAGG3_0350250"/>
<dbReference type="InParanoid" id="A2EHE4"/>
<dbReference type="RefSeq" id="XP_001320145.1">
    <property type="nucleotide sequence ID" value="XM_001320110.1"/>
</dbReference>
<dbReference type="SMART" id="SM00382">
    <property type="entry name" value="AAA"/>
    <property type="match status" value="1"/>
</dbReference>
<dbReference type="InterPro" id="IPR003439">
    <property type="entry name" value="ABC_transporter-like_ATP-bd"/>
</dbReference>
<feature type="transmembrane region" description="Helical" evidence="11">
    <location>
        <begin position="289"/>
        <end position="308"/>
    </location>
</feature>
<evidence type="ECO:0000313" key="13">
    <source>
        <dbReference type="EMBL" id="EAY07922.1"/>
    </source>
</evidence>
<dbReference type="GO" id="GO:0005319">
    <property type="term" value="F:lipid transporter activity"/>
    <property type="evidence" value="ECO:0000318"/>
    <property type="project" value="GO_Central"/>
</dbReference>
<dbReference type="Pfam" id="PF00005">
    <property type="entry name" value="ABC_tran"/>
    <property type="match status" value="1"/>
</dbReference>
<feature type="region of interest" description="Disordered" evidence="10">
    <location>
        <begin position="1"/>
        <end position="24"/>
    </location>
</feature>
<proteinExistence type="inferred from homology"/>
<evidence type="ECO:0000256" key="3">
    <source>
        <dbReference type="ARBA" id="ARBA00022448"/>
    </source>
</evidence>
<dbReference type="GO" id="GO:0016020">
    <property type="term" value="C:membrane"/>
    <property type="evidence" value="ECO:0007669"/>
    <property type="project" value="UniProtKB-SubCell"/>
</dbReference>
<sequence length="860" mass="98244">MSTNEWYTGETASSSKRRSSTISRRTSSIMEMHPNLDEEIENDVHYHRFASQYRAMIYRKWISIKRSFGPFISNIIVTLVVSCLAIVIKYLMDAVYKDTYKTFDFSAYPYKADNLVVVASDYENNYANKPFQMKYIEAIKSLVKVDIGVNPTIHLFKNVTDANDFLFKCRDNGLFVAMGFILPDEFNPLGGNNISFIWNDTVEADQNSFQSINNSLIGQCITYRIELATLAKIPELESENFASIPQETRDAMNKEFTDRKIKKGIDFKAIYTVLTGSTQDQFFAMMSPMLIAMGLTSIISTIIIRPILEIQGPVRSYMVSCSLKILPYWVISYLFDIIVWIVDITLVWIVFLIFQIKVFKQNPGITYYIFFISGFSFMLYIYCLSFLWSNADNAGRNMFIINLLMFMIPLLATMVGSEDTSADLGWLFALFPPLMLEGYMQKVFLESLYNKDGNKHYFTSKSDAFPYFIFSYVNIIIYTVILCIIEYSREAIRRKMAKRNFGNYEEFFKQEKAKHPVTEEAKEMEKQVEASTDYAVRIHNVSKLFFNTEGKPIPDVNDVSLGIKKGSLFGFLGANGAGKTTLMSMITSMLPPSAGTIEVDGVDITEDSNSSILSVCPQFNTHLCDYMTIAEHFHFYSLLHKMSPENEKKNSDRLIQLLNVENIKDTPIRDLSDGDQRMLAIALSFLGRAKIILLDEPTATLDPVSRHQVHEMIQYYRGKKTFMLCTHILSEAEALCDDISIMIKGNVYTVGSPQYLSAKFGTDYKIDMQLDNESPECALKVDKFFSSQLSCAELSIKRPIARIYNVPASAMALGELFFRMEEGLEGKNGFNYFTCSSSSLERVFMEIVRMSEAEEEEHEI</sequence>
<dbReference type="Gene3D" id="3.40.50.300">
    <property type="entry name" value="P-loop containing nucleotide triphosphate hydrolases"/>
    <property type="match status" value="1"/>
</dbReference>
<keyword evidence="6" id="KW-0547">Nucleotide-binding</keyword>
<evidence type="ECO:0000256" key="2">
    <source>
        <dbReference type="ARBA" id="ARBA00008869"/>
    </source>
</evidence>
<evidence type="ECO:0000256" key="6">
    <source>
        <dbReference type="ARBA" id="ARBA00022741"/>
    </source>
</evidence>
<dbReference type="KEGG" id="tva:4765818"/>
<dbReference type="VEuPathDB" id="TrichDB:TVAG_064700"/>
<dbReference type="SUPFAM" id="SSF52540">
    <property type="entry name" value="P-loop containing nucleoside triphosphate hydrolases"/>
    <property type="match status" value="1"/>
</dbReference>
<evidence type="ECO:0000256" key="1">
    <source>
        <dbReference type="ARBA" id="ARBA00004141"/>
    </source>
</evidence>
<dbReference type="GO" id="GO:0042626">
    <property type="term" value="F:ATPase-coupled transmembrane transporter activity"/>
    <property type="evidence" value="ECO:0000318"/>
    <property type="project" value="GO_Central"/>
</dbReference>
<feature type="domain" description="ABC transporter" evidence="12">
    <location>
        <begin position="536"/>
        <end position="769"/>
    </location>
</feature>
<reference evidence="13" key="2">
    <citation type="journal article" date="2007" name="Science">
        <title>Draft genome sequence of the sexually transmitted pathogen Trichomonas vaginalis.</title>
        <authorList>
            <person name="Carlton J.M."/>
            <person name="Hirt R.P."/>
            <person name="Silva J.C."/>
            <person name="Delcher A.L."/>
            <person name="Schatz M."/>
            <person name="Zhao Q."/>
            <person name="Wortman J.R."/>
            <person name="Bidwell S.L."/>
            <person name="Alsmark U.C.M."/>
            <person name="Besteiro S."/>
            <person name="Sicheritz-Ponten T."/>
            <person name="Noel C.J."/>
            <person name="Dacks J.B."/>
            <person name="Foster P.G."/>
            <person name="Simillion C."/>
            <person name="Van de Peer Y."/>
            <person name="Miranda-Saavedra D."/>
            <person name="Barton G.J."/>
            <person name="Westrop G.D."/>
            <person name="Mueller S."/>
            <person name="Dessi D."/>
            <person name="Fiori P.L."/>
            <person name="Ren Q."/>
            <person name="Paulsen I."/>
            <person name="Zhang H."/>
            <person name="Bastida-Corcuera F.D."/>
            <person name="Simoes-Barbosa A."/>
            <person name="Brown M.T."/>
            <person name="Hayes R.D."/>
            <person name="Mukherjee M."/>
            <person name="Okumura C.Y."/>
            <person name="Schneider R."/>
            <person name="Smith A.J."/>
            <person name="Vanacova S."/>
            <person name="Villalvazo M."/>
            <person name="Haas B.J."/>
            <person name="Pertea M."/>
            <person name="Feldblyum T.V."/>
            <person name="Utterback T.R."/>
            <person name="Shu C.L."/>
            <person name="Osoegawa K."/>
            <person name="de Jong P.J."/>
            <person name="Hrdy I."/>
            <person name="Horvathova L."/>
            <person name="Zubacova Z."/>
            <person name="Dolezal P."/>
            <person name="Malik S.B."/>
            <person name="Logsdon J.M. Jr."/>
            <person name="Henze K."/>
            <person name="Gupta A."/>
            <person name="Wang C.C."/>
            <person name="Dunne R.L."/>
            <person name="Upcroft J.A."/>
            <person name="Upcroft P."/>
            <person name="White O."/>
            <person name="Salzberg S.L."/>
            <person name="Tang P."/>
            <person name="Chiu C.-H."/>
            <person name="Lee Y.-S."/>
            <person name="Embley T.M."/>
            <person name="Coombs G.H."/>
            <person name="Mottram J.C."/>
            <person name="Tachezy J."/>
            <person name="Fraser-Liggett C.M."/>
            <person name="Johnson P.J."/>
        </authorList>
    </citation>
    <scope>NUCLEOTIDE SEQUENCE [LARGE SCALE GENOMIC DNA]</scope>
    <source>
        <strain evidence="13">G3</strain>
    </source>
</reference>
<keyword evidence="14" id="KW-1185">Reference proteome</keyword>
<feature type="transmembrane region" description="Helical" evidence="11">
    <location>
        <begin position="394"/>
        <end position="412"/>
    </location>
</feature>
<comment type="similarity">
    <text evidence="2">Belongs to the ABC transporter superfamily. ABCA family.</text>
</comment>
<gene>
    <name evidence="13" type="ORF">TVAG_064700</name>
</gene>
<organism evidence="13 14">
    <name type="scientific">Trichomonas vaginalis (strain ATCC PRA-98 / G3)</name>
    <dbReference type="NCBI Taxonomy" id="412133"/>
    <lineage>
        <taxon>Eukaryota</taxon>
        <taxon>Metamonada</taxon>
        <taxon>Parabasalia</taxon>
        <taxon>Trichomonadida</taxon>
        <taxon>Trichomonadidae</taxon>
        <taxon>Trichomonas</taxon>
    </lineage>
</organism>
<keyword evidence="8 11" id="KW-1133">Transmembrane helix</keyword>
<name>A2EHE4_TRIV3</name>
<evidence type="ECO:0000256" key="5">
    <source>
        <dbReference type="ARBA" id="ARBA00022737"/>
    </source>
</evidence>
<dbReference type="GO" id="GO:0140359">
    <property type="term" value="F:ABC-type transporter activity"/>
    <property type="evidence" value="ECO:0007669"/>
    <property type="project" value="InterPro"/>
</dbReference>